<comment type="caution">
    <text evidence="1">The sequence shown here is derived from an EMBL/GenBank/DDBJ whole genome shotgun (WGS) entry which is preliminary data.</text>
</comment>
<accession>A0A3M2XIH5</accession>
<sequence>MLAKNIEASNVPATTPNARLWVATTTTTVTSITMLVESGYSLRLRIDPQLKVLTETIIITATKAAIGILANQSPRKIIIINSEIPALKVERRVRPPDLTLIID</sequence>
<evidence type="ECO:0000313" key="2">
    <source>
        <dbReference type="Proteomes" id="UP000282378"/>
    </source>
</evidence>
<gene>
    <name evidence="1" type="ORF">APX70_05714</name>
</gene>
<dbReference type="EMBL" id="RBNL01002844">
    <property type="protein sequence ID" value="RML63619.1"/>
    <property type="molecule type" value="Genomic_DNA"/>
</dbReference>
<dbReference type="AlphaFoldDB" id="A0A3M2XIH5"/>
<proteinExistence type="predicted"/>
<dbReference type="Proteomes" id="UP000282378">
    <property type="component" value="Unassembled WGS sequence"/>
</dbReference>
<reference evidence="1 2" key="1">
    <citation type="submission" date="2018-08" db="EMBL/GenBank/DDBJ databases">
        <title>Recombination of ecologically and evolutionarily significant loci maintains genetic cohesion in the Pseudomonas syringae species complex.</title>
        <authorList>
            <person name="Dillon M."/>
            <person name="Thakur S."/>
            <person name="Almeida R.N.D."/>
            <person name="Weir B.S."/>
            <person name="Guttman D.S."/>
        </authorList>
    </citation>
    <scope>NUCLEOTIDE SEQUENCE [LARGE SCALE GENOMIC DNA]</scope>
    <source>
        <strain evidence="1 2">88_10</strain>
    </source>
</reference>
<evidence type="ECO:0000313" key="1">
    <source>
        <dbReference type="EMBL" id="RML63619.1"/>
    </source>
</evidence>
<name>A0A3M2XIH5_PSEYM</name>
<protein>
    <submittedName>
        <fullName evidence="1">Uncharacterized protein</fullName>
    </submittedName>
</protein>
<organism evidence="1 2">
    <name type="scientific">Pseudomonas syringae pv. maculicola</name>
    <dbReference type="NCBI Taxonomy" id="59511"/>
    <lineage>
        <taxon>Bacteria</taxon>
        <taxon>Pseudomonadati</taxon>
        <taxon>Pseudomonadota</taxon>
        <taxon>Gammaproteobacteria</taxon>
        <taxon>Pseudomonadales</taxon>
        <taxon>Pseudomonadaceae</taxon>
        <taxon>Pseudomonas</taxon>
    </lineage>
</organism>